<feature type="compositionally biased region" description="Basic and acidic residues" evidence="1">
    <location>
        <begin position="17"/>
        <end position="34"/>
    </location>
</feature>
<sequence>MSRKSTIAKEEEDEYNRDEKEERVRSKREKDRVDIGGQDKALQCSASVNPISLTAKAKSGRLTHPNLHCSGEIRLTLDKAVKVVASEVRRLASCL</sequence>
<accession>A0AAE0ZET5</accession>
<feature type="region of interest" description="Disordered" evidence="1">
    <location>
        <begin position="1"/>
        <end position="36"/>
    </location>
</feature>
<evidence type="ECO:0000313" key="2">
    <source>
        <dbReference type="EMBL" id="KAK3767601.1"/>
    </source>
</evidence>
<proteinExistence type="predicted"/>
<gene>
    <name evidence="2" type="ORF">RRG08_003862</name>
</gene>
<comment type="caution">
    <text evidence="2">The sequence shown here is derived from an EMBL/GenBank/DDBJ whole genome shotgun (WGS) entry which is preliminary data.</text>
</comment>
<name>A0AAE0ZET5_9GAST</name>
<reference evidence="2" key="1">
    <citation type="journal article" date="2023" name="G3 (Bethesda)">
        <title>A reference genome for the long-term kleptoplast-retaining sea slug Elysia crispata morphotype clarki.</title>
        <authorList>
            <person name="Eastman K.E."/>
            <person name="Pendleton A.L."/>
            <person name="Shaikh M.A."/>
            <person name="Suttiyut T."/>
            <person name="Ogas R."/>
            <person name="Tomko P."/>
            <person name="Gavelis G."/>
            <person name="Widhalm J.R."/>
            <person name="Wisecaver J.H."/>
        </authorList>
    </citation>
    <scope>NUCLEOTIDE SEQUENCE</scope>
    <source>
        <strain evidence="2">ECLA1</strain>
    </source>
</reference>
<dbReference type="Proteomes" id="UP001283361">
    <property type="component" value="Unassembled WGS sequence"/>
</dbReference>
<protein>
    <submittedName>
        <fullName evidence="2">Uncharacterized protein</fullName>
    </submittedName>
</protein>
<evidence type="ECO:0000313" key="3">
    <source>
        <dbReference type="Proteomes" id="UP001283361"/>
    </source>
</evidence>
<dbReference type="AlphaFoldDB" id="A0AAE0ZET5"/>
<dbReference type="EMBL" id="JAWDGP010004135">
    <property type="protein sequence ID" value="KAK3767601.1"/>
    <property type="molecule type" value="Genomic_DNA"/>
</dbReference>
<evidence type="ECO:0000256" key="1">
    <source>
        <dbReference type="SAM" id="MobiDB-lite"/>
    </source>
</evidence>
<organism evidence="2 3">
    <name type="scientific">Elysia crispata</name>
    <name type="common">lettuce slug</name>
    <dbReference type="NCBI Taxonomy" id="231223"/>
    <lineage>
        <taxon>Eukaryota</taxon>
        <taxon>Metazoa</taxon>
        <taxon>Spiralia</taxon>
        <taxon>Lophotrochozoa</taxon>
        <taxon>Mollusca</taxon>
        <taxon>Gastropoda</taxon>
        <taxon>Heterobranchia</taxon>
        <taxon>Euthyneura</taxon>
        <taxon>Panpulmonata</taxon>
        <taxon>Sacoglossa</taxon>
        <taxon>Placobranchoidea</taxon>
        <taxon>Plakobranchidae</taxon>
        <taxon>Elysia</taxon>
    </lineage>
</organism>
<keyword evidence="3" id="KW-1185">Reference proteome</keyword>